<proteinExistence type="predicted"/>
<evidence type="ECO:0000313" key="4">
    <source>
        <dbReference type="Proteomes" id="UP000282837"/>
    </source>
</evidence>
<dbReference type="OrthoDB" id="9800501at2"/>
<gene>
    <name evidence="3" type="ORF">EOE18_12090</name>
</gene>
<feature type="chain" id="PRO_5018788344" evidence="2">
    <location>
        <begin position="23"/>
        <end position="204"/>
    </location>
</feature>
<dbReference type="EMBL" id="SACO01000009">
    <property type="protein sequence ID" value="RVU04335.1"/>
    <property type="molecule type" value="Genomic_DNA"/>
</dbReference>
<protein>
    <submittedName>
        <fullName evidence="3">Outer membrane lipoprotein carrier protein LolA</fullName>
    </submittedName>
</protein>
<dbReference type="PANTHER" id="PTHR35869">
    <property type="entry name" value="OUTER-MEMBRANE LIPOPROTEIN CARRIER PROTEIN"/>
    <property type="match status" value="1"/>
</dbReference>
<feature type="signal peptide" evidence="2">
    <location>
        <begin position="1"/>
        <end position="22"/>
    </location>
</feature>
<dbReference type="Gene3D" id="2.50.20.10">
    <property type="entry name" value="Lipoprotein localisation LolA/LolB/LppX"/>
    <property type="match status" value="1"/>
</dbReference>
<dbReference type="SUPFAM" id="SSF89392">
    <property type="entry name" value="Prokaryotic lipoproteins and lipoprotein localization factors"/>
    <property type="match status" value="1"/>
</dbReference>
<evidence type="ECO:0000256" key="1">
    <source>
        <dbReference type="ARBA" id="ARBA00022729"/>
    </source>
</evidence>
<dbReference type="Proteomes" id="UP000282837">
    <property type="component" value="Unassembled WGS sequence"/>
</dbReference>
<keyword evidence="1 2" id="KW-0732">Signal</keyword>
<evidence type="ECO:0000256" key="2">
    <source>
        <dbReference type="SAM" id="SignalP"/>
    </source>
</evidence>
<comment type="caution">
    <text evidence="3">The sequence shown here is derived from an EMBL/GenBank/DDBJ whole genome shotgun (WGS) entry which is preliminary data.</text>
</comment>
<accession>A0A3S3TMC6</accession>
<keyword evidence="3" id="KW-0449">Lipoprotein</keyword>
<sequence length="204" mass="22313">MAKGLLVAGPAALSLYAAPACAQANDSDLAHAVAALREIETLRADFTQRSESSGQQVSGTISLKRPGKIRFQYQRGYPVLIVSDGKALTIVDSEVKQTQRWPIGKSPLGALLNPAKDVMQYGKLMPSPDGQSVLIRVEDRSHPEYGVMMMSFARKVSAPGGLELMAWQTTDAQNRRTTIRLANHRYGIPLEDSLFRVLNNSFGR</sequence>
<dbReference type="InterPro" id="IPR029046">
    <property type="entry name" value="LolA/LolB/LppX"/>
</dbReference>
<name>A0A3S3TMC6_9SPHN</name>
<keyword evidence="4" id="KW-1185">Reference proteome</keyword>
<dbReference type="InterPro" id="IPR004564">
    <property type="entry name" value="OM_lipoprot_carrier_LolA-like"/>
</dbReference>
<dbReference type="CDD" id="cd16325">
    <property type="entry name" value="LolA"/>
    <property type="match status" value="1"/>
</dbReference>
<dbReference type="Pfam" id="PF03548">
    <property type="entry name" value="LolA"/>
    <property type="match status" value="1"/>
</dbReference>
<dbReference type="PANTHER" id="PTHR35869:SF1">
    <property type="entry name" value="OUTER-MEMBRANE LIPOPROTEIN CARRIER PROTEIN"/>
    <property type="match status" value="1"/>
</dbReference>
<organism evidence="3 4">
    <name type="scientific">Novosphingobium umbonatum</name>
    <dbReference type="NCBI Taxonomy" id="1908524"/>
    <lineage>
        <taxon>Bacteria</taxon>
        <taxon>Pseudomonadati</taxon>
        <taxon>Pseudomonadota</taxon>
        <taxon>Alphaproteobacteria</taxon>
        <taxon>Sphingomonadales</taxon>
        <taxon>Sphingomonadaceae</taxon>
        <taxon>Novosphingobium</taxon>
    </lineage>
</organism>
<reference evidence="3 4" key="1">
    <citation type="submission" date="2019-01" db="EMBL/GenBank/DDBJ databases">
        <authorList>
            <person name="Chen W.-M."/>
        </authorList>
    </citation>
    <scope>NUCLEOTIDE SEQUENCE [LARGE SCALE GENOMIC DNA]</scope>
    <source>
        <strain evidence="3 4">FSY-9</strain>
    </source>
</reference>
<evidence type="ECO:0000313" key="3">
    <source>
        <dbReference type="EMBL" id="RVU04335.1"/>
    </source>
</evidence>
<dbReference type="AlphaFoldDB" id="A0A3S3TMC6"/>